<evidence type="ECO:0000256" key="4">
    <source>
        <dbReference type="PROSITE-ProRule" id="PRU00207"/>
    </source>
</evidence>
<evidence type="ECO:0000259" key="6">
    <source>
        <dbReference type="PROSITE" id="PS50145"/>
    </source>
</evidence>
<evidence type="ECO:0000256" key="3">
    <source>
        <dbReference type="ARBA" id="ARBA00022833"/>
    </source>
</evidence>
<evidence type="ECO:0000256" key="1">
    <source>
        <dbReference type="ARBA" id="ARBA00022723"/>
    </source>
</evidence>
<feature type="domain" description="TRAF-type" evidence="6">
    <location>
        <begin position="2"/>
        <end position="38"/>
    </location>
</feature>
<dbReference type="AlphaFoldDB" id="A0AAD8A9S5"/>
<dbReference type="Proteomes" id="UP001233999">
    <property type="component" value="Unassembled WGS sequence"/>
</dbReference>
<comment type="caution">
    <text evidence="7">The sequence shown here is derived from an EMBL/GenBank/DDBJ whole genome shotgun (WGS) entry which is preliminary data.</text>
</comment>
<accession>A0AAD8A9S5</accession>
<name>A0AAD8A9S5_DIPPU</name>
<protein>
    <recommendedName>
        <fullName evidence="6">TRAF-type domain-containing protein</fullName>
    </recommendedName>
</protein>
<dbReference type="InterPro" id="IPR001293">
    <property type="entry name" value="Znf_TRAF"/>
</dbReference>
<keyword evidence="8" id="KW-1185">Reference proteome</keyword>
<dbReference type="GO" id="GO:0008270">
    <property type="term" value="F:zinc ion binding"/>
    <property type="evidence" value="ECO:0007669"/>
    <property type="project" value="UniProtKB-KW"/>
</dbReference>
<sequence>MKQCDLVLEGCPNKCGVTVERQDMQKHLENECMNLRRPTGTLQVAPLHSATSLQTLDFNPIPSRQDFQYNSQQEGTFQEWNDKVVAALMVIKKAILNEENERIRAEAEWKVEFKKLNQRLQNSEGNARNSLLPQVTLIQFHELKEEVLLLKESLLEEKQRCYQLEQQLAYETEKSILLSQQIVDLNERLQEYTDRNEAWKFGHEDEVNKMLEEITLERQQRLRAAELKMEAAKLEDLCYSIELWRTEDKGERNKLEDQCKRQENDCKQLVDQQNSEIEELRNDIAKYSKHIG</sequence>
<evidence type="ECO:0000313" key="8">
    <source>
        <dbReference type="Proteomes" id="UP001233999"/>
    </source>
</evidence>
<keyword evidence="5" id="KW-0175">Coiled coil</keyword>
<organism evidence="7 8">
    <name type="scientific">Diploptera punctata</name>
    <name type="common">Pacific beetle cockroach</name>
    <dbReference type="NCBI Taxonomy" id="6984"/>
    <lineage>
        <taxon>Eukaryota</taxon>
        <taxon>Metazoa</taxon>
        <taxon>Ecdysozoa</taxon>
        <taxon>Arthropoda</taxon>
        <taxon>Hexapoda</taxon>
        <taxon>Insecta</taxon>
        <taxon>Pterygota</taxon>
        <taxon>Neoptera</taxon>
        <taxon>Polyneoptera</taxon>
        <taxon>Dictyoptera</taxon>
        <taxon>Blattodea</taxon>
        <taxon>Blaberoidea</taxon>
        <taxon>Blaberidae</taxon>
        <taxon>Diplopterinae</taxon>
        <taxon>Diploptera</taxon>
    </lineage>
</organism>
<gene>
    <name evidence="7" type="ORF">L9F63_014200</name>
</gene>
<dbReference type="Gene3D" id="3.30.40.10">
    <property type="entry name" value="Zinc/RING finger domain, C3HC4 (zinc finger)"/>
    <property type="match status" value="1"/>
</dbReference>
<reference evidence="7" key="1">
    <citation type="journal article" date="2023" name="IScience">
        <title>Live-bearing cockroach genome reveals convergent evolutionary mechanisms linked to viviparity in insects and beyond.</title>
        <authorList>
            <person name="Fouks B."/>
            <person name="Harrison M.C."/>
            <person name="Mikhailova A.A."/>
            <person name="Marchal E."/>
            <person name="English S."/>
            <person name="Carruthers M."/>
            <person name="Jennings E.C."/>
            <person name="Chiamaka E.L."/>
            <person name="Frigard R.A."/>
            <person name="Pippel M."/>
            <person name="Attardo G.M."/>
            <person name="Benoit J.B."/>
            <person name="Bornberg-Bauer E."/>
            <person name="Tobe S.S."/>
        </authorList>
    </citation>
    <scope>NUCLEOTIDE SEQUENCE</scope>
    <source>
        <strain evidence="7">Stay&amp;Tobe</strain>
    </source>
</reference>
<reference evidence="7" key="2">
    <citation type="submission" date="2023-05" db="EMBL/GenBank/DDBJ databases">
        <authorList>
            <person name="Fouks B."/>
        </authorList>
    </citation>
    <scope>NUCLEOTIDE SEQUENCE</scope>
    <source>
        <strain evidence="7">Stay&amp;Tobe</strain>
        <tissue evidence="7">Testes</tissue>
    </source>
</reference>
<dbReference type="EMBL" id="JASPKZ010003049">
    <property type="protein sequence ID" value="KAJ9594377.1"/>
    <property type="molecule type" value="Genomic_DNA"/>
</dbReference>
<keyword evidence="1 4" id="KW-0479">Metal-binding</keyword>
<keyword evidence="3 4" id="KW-0862">Zinc</keyword>
<feature type="zinc finger region" description="TRAF-type" evidence="4">
    <location>
        <begin position="2"/>
        <end position="38"/>
    </location>
</feature>
<proteinExistence type="predicted"/>
<evidence type="ECO:0000256" key="5">
    <source>
        <dbReference type="SAM" id="Coils"/>
    </source>
</evidence>
<dbReference type="PROSITE" id="PS50145">
    <property type="entry name" value="ZF_TRAF"/>
    <property type="match status" value="1"/>
</dbReference>
<feature type="coiled-coil region" evidence="5">
    <location>
        <begin position="217"/>
        <end position="290"/>
    </location>
</feature>
<evidence type="ECO:0000313" key="7">
    <source>
        <dbReference type="EMBL" id="KAJ9594377.1"/>
    </source>
</evidence>
<dbReference type="InterPro" id="IPR013083">
    <property type="entry name" value="Znf_RING/FYVE/PHD"/>
</dbReference>
<evidence type="ECO:0000256" key="2">
    <source>
        <dbReference type="ARBA" id="ARBA00022771"/>
    </source>
</evidence>
<keyword evidence="2 4" id="KW-0863">Zinc-finger</keyword>